<comment type="similarity">
    <text evidence="1">Belongs to the GST superfamily. Omega family.</text>
</comment>
<proteinExistence type="inferred from homology"/>
<dbReference type="InterPro" id="IPR036282">
    <property type="entry name" value="Glutathione-S-Trfase_C_sf"/>
</dbReference>
<comment type="caution">
    <text evidence="4">The sequence shown here is derived from an EMBL/GenBank/DDBJ whole genome shotgun (WGS) entry which is preliminary data.</text>
</comment>
<feature type="domain" description="GST C-terminal" evidence="3">
    <location>
        <begin position="90"/>
        <end position="212"/>
    </location>
</feature>
<dbReference type="Gene3D" id="3.40.30.10">
    <property type="entry name" value="Glutaredoxin"/>
    <property type="match status" value="1"/>
</dbReference>
<reference evidence="4" key="1">
    <citation type="submission" date="2021-02" db="EMBL/GenBank/DDBJ databases">
        <authorList>
            <person name="Nowell W R."/>
        </authorList>
    </citation>
    <scope>NUCLEOTIDE SEQUENCE</scope>
</reference>
<dbReference type="InterPro" id="IPR040079">
    <property type="entry name" value="Glutathione_S-Trfase"/>
</dbReference>
<dbReference type="PROSITE" id="PS50404">
    <property type="entry name" value="GST_NTER"/>
    <property type="match status" value="1"/>
</dbReference>
<name>A0A816VET8_9BILA</name>
<accession>A0A816VET8</accession>
<dbReference type="Gene3D" id="1.20.1050.10">
    <property type="match status" value="1"/>
</dbReference>
<feature type="domain" description="GST N-terminal" evidence="2">
    <location>
        <begin position="6"/>
        <end position="85"/>
    </location>
</feature>
<evidence type="ECO:0000313" key="5">
    <source>
        <dbReference type="Proteomes" id="UP000663887"/>
    </source>
</evidence>
<sequence length="225" mass="26526">MNNSDNLAILYSFVRCPYAMRARMALLEAGIDCVLREVDLKNKPASMLEISPKWTVPVLLLKTGEVIEESLDIINYALKQNELFHVQKYTKQKQEELKELIANNDNQFVKLLRPYKYPERYPEHSQEDCKKQIQVEFLDKYEKMLNGNQFLFGLKSIADIAILPFIRQFAIVDQEWFYNSNYKNIIAWLKLITDSPDFQDIIMAKHQPWKELNKPVYFLNSVPKV</sequence>
<evidence type="ECO:0000256" key="1">
    <source>
        <dbReference type="ARBA" id="ARBA00011067"/>
    </source>
</evidence>
<evidence type="ECO:0000259" key="3">
    <source>
        <dbReference type="PROSITE" id="PS50405"/>
    </source>
</evidence>
<protein>
    <recommendedName>
        <fullName evidence="6">Glutathione S-transferase</fullName>
    </recommendedName>
</protein>
<dbReference type="PANTHER" id="PTHR43968">
    <property type="match status" value="1"/>
</dbReference>
<dbReference type="InterPro" id="IPR036249">
    <property type="entry name" value="Thioredoxin-like_sf"/>
</dbReference>
<dbReference type="CDD" id="cd03060">
    <property type="entry name" value="GST_N_Omega_like"/>
    <property type="match status" value="1"/>
</dbReference>
<dbReference type="PROSITE" id="PS50405">
    <property type="entry name" value="GST_CTER"/>
    <property type="match status" value="1"/>
</dbReference>
<evidence type="ECO:0008006" key="6">
    <source>
        <dbReference type="Google" id="ProtNLM"/>
    </source>
</evidence>
<dbReference type="Pfam" id="PF13417">
    <property type="entry name" value="GST_N_3"/>
    <property type="match status" value="1"/>
</dbReference>
<dbReference type="SFLD" id="SFLDS00019">
    <property type="entry name" value="Glutathione_Transferase_(cytos"/>
    <property type="match status" value="1"/>
</dbReference>
<dbReference type="InterPro" id="IPR010987">
    <property type="entry name" value="Glutathione-S-Trfase_C-like"/>
</dbReference>
<dbReference type="GO" id="GO:0005737">
    <property type="term" value="C:cytoplasm"/>
    <property type="evidence" value="ECO:0007669"/>
    <property type="project" value="TreeGrafter"/>
</dbReference>
<dbReference type="SUPFAM" id="SSF52833">
    <property type="entry name" value="Thioredoxin-like"/>
    <property type="match status" value="1"/>
</dbReference>
<evidence type="ECO:0000259" key="2">
    <source>
        <dbReference type="PROSITE" id="PS50404"/>
    </source>
</evidence>
<dbReference type="EMBL" id="CAJNRG010010184">
    <property type="protein sequence ID" value="CAF2120023.1"/>
    <property type="molecule type" value="Genomic_DNA"/>
</dbReference>
<dbReference type="Proteomes" id="UP000663887">
    <property type="component" value="Unassembled WGS sequence"/>
</dbReference>
<evidence type="ECO:0000313" key="4">
    <source>
        <dbReference type="EMBL" id="CAF2120023.1"/>
    </source>
</evidence>
<dbReference type="InterPro" id="IPR004045">
    <property type="entry name" value="Glutathione_S-Trfase_N"/>
</dbReference>
<organism evidence="4 5">
    <name type="scientific">Rotaria magnacalcarata</name>
    <dbReference type="NCBI Taxonomy" id="392030"/>
    <lineage>
        <taxon>Eukaryota</taxon>
        <taxon>Metazoa</taxon>
        <taxon>Spiralia</taxon>
        <taxon>Gnathifera</taxon>
        <taxon>Rotifera</taxon>
        <taxon>Eurotatoria</taxon>
        <taxon>Bdelloidea</taxon>
        <taxon>Philodinida</taxon>
        <taxon>Philodinidae</taxon>
        <taxon>Rotaria</taxon>
    </lineage>
</organism>
<gene>
    <name evidence="4" type="ORF">XDN619_LOCUS22509</name>
</gene>
<dbReference type="PANTHER" id="PTHR43968:SF6">
    <property type="entry name" value="GLUTATHIONE S-TRANSFERASE OMEGA"/>
    <property type="match status" value="1"/>
</dbReference>
<dbReference type="InterPro" id="IPR050983">
    <property type="entry name" value="GST_Omega/HSP26"/>
</dbReference>
<dbReference type="AlphaFoldDB" id="A0A816VET8"/>
<dbReference type="SUPFAM" id="SSF47616">
    <property type="entry name" value="GST C-terminal domain-like"/>
    <property type="match status" value="1"/>
</dbReference>
<dbReference type="PROSITE" id="PS51354">
    <property type="entry name" value="GLUTAREDOXIN_2"/>
    <property type="match status" value="1"/>
</dbReference>